<dbReference type="Proteomes" id="UP000054560">
    <property type="component" value="Unassembled WGS sequence"/>
</dbReference>
<evidence type="ECO:0008006" key="3">
    <source>
        <dbReference type="Google" id="ProtNLM"/>
    </source>
</evidence>
<keyword evidence="2" id="KW-1185">Reference proteome</keyword>
<dbReference type="RefSeq" id="XP_014143913.1">
    <property type="nucleotide sequence ID" value="XM_014288438.1"/>
</dbReference>
<dbReference type="AlphaFoldDB" id="A0A0L0F031"/>
<reference evidence="1 2" key="1">
    <citation type="submission" date="2011-02" db="EMBL/GenBank/DDBJ databases">
        <title>The Genome Sequence of Sphaeroforma arctica JP610.</title>
        <authorList>
            <consortium name="The Broad Institute Genome Sequencing Platform"/>
            <person name="Russ C."/>
            <person name="Cuomo C."/>
            <person name="Young S.K."/>
            <person name="Zeng Q."/>
            <person name="Gargeya S."/>
            <person name="Alvarado L."/>
            <person name="Berlin A."/>
            <person name="Chapman S.B."/>
            <person name="Chen Z."/>
            <person name="Freedman E."/>
            <person name="Gellesch M."/>
            <person name="Goldberg J."/>
            <person name="Griggs A."/>
            <person name="Gujja S."/>
            <person name="Heilman E."/>
            <person name="Heiman D."/>
            <person name="Howarth C."/>
            <person name="Mehta T."/>
            <person name="Neiman D."/>
            <person name="Pearson M."/>
            <person name="Roberts A."/>
            <person name="Saif S."/>
            <person name="Shea T."/>
            <person name="Shenoy N."/>
            <person name="Sisk P."/>
            <person name="Stolte C."/>
            <person name="Sykes S."/>
            <person name="White J."/>
            <person name="Yandava C."/>
            <person name="Burger G."/>
            <person name="Gray M.W."/>
            <person name="Holland P.W.H."/>
            <person name="King N."/>
            <person name="Lang F.B.F."/>
            <person name="Roger A.J."/>
            <person name="Ruiz-Trillo I."/>
            <person name="Haas B."/>
            <person name="Nusbaum C."/>
            <person name="Birren B."/>
        </authorList>
    </citation>
    <scope>NUCLEOTIDE SEQUENCE [LARGE SCALE GENOMIC DNA]</scope>
    <source>
        <strain evidence="1 2">JP610</strain>
    </source>
</reference>
<evidence type="ECO:0000313" key="1">
    <source>
        <dbReference type="EMBL" id="KNC70011.1"/>
    </source>
</evidence>
<dbReference type="Gene3D" id="1.10.510.10">
    <property type="entry name" value="Transferase(Phosphotransferase) domain 1"/>
    <property type="match status" value="1"/>
</dbReference>
<dbReference type="STRING" id="667725.A0A0L0F031"/>
<dbReference type="GeneID" id="25917975"/>
<gene>
    <name evidence="1" type="ORF">SARC_17471</name>
</gene>
<accession>A0A0L0F031</accession>
<protein>
    <recommendedName>
        <fullName evidence="3">Protein kinase domain-containing protein</fullName>
    </recommendedName>
</protein>
<dbReference type="eggNOG" id="KOG1035">
    <property type="taxonomic scope" value="Eukaryota"/>
</dbReference>
<feature type="non-terminal residue" evidence="1">
    <location>
        <position position="62"/>
    </location>
</feature>
<evidence type="ECO:0000313" key="2">
    <source>
        <dbReference type="Proteomes" id="UP000054560"/>
    </source>
</evidence>
<organism evidence="1 2">
    <name type="scientific">Sphaeroforma arctica JP610</name>
    <dbReference type="NCBI Taxonomy" id="667725"/>
    <lineage>
        <taxon>Eukaryota</taxon>
        <taxon>Ichthyosporea</taxon>
        <taxon>Ichthyophonida</taxon>
        <taxon>Sphaeroforma</taxon>
    </lineage>
</organism>
<proteinExistence type="predicted"/>
<sequence length="62" mass="6979">MCHSMETAMERVKSIQALRSASVEFPTNFDEKELEVEATLIRSMLDHIPKLRPSAADLLGHP</sequence>
<dbReference type="EMBL" id="KQ252468">
    <property type="protein sequence ID" value="KNC70011.1"/>
    <property type="molecule type" value="Genomic_DNA"/>
</dbReference>
<name>A0A0L0F031_9EUKA</name>
<dbReference type="OrthoDB" id="341578at2759"/>